<dbReference type="RefSeq" id="YP_009052234.1">
    <property type="nucleotide sequence ID" value="NC_024697.1"/>
</dbReference>
<dbReference type="InterPro" id="IPR011604">
    <property type="entry name" value="PDDEXK-like_dom_sf"/>
</dbReference>
<dbReference type="Proteomes" id="UP000028667">
    <property type="component" value="Segment"/>
</dbReference>
<organism evidence="2 3">
    <name type="scientific">Aureococcus anophagefferens virus</name>
    <dbReference type="NCBI Taxonomy" id="1474867"/>
    <lineage>
        <taxon>Viruses</taxon>
        <taxon>Varidnaviria</taxon>
        <taxon>Bamfordvirae</taxon>
        <taxon>Nucleocytoviricota</taxon>
        <taxon>Megaviricetes</taxon>
        <taxon>Imitervirales</taxon>
        <taxon>Schizomimiviridae</taxon>
        <taxon>Kratosvirus</taxon>
        <taxon>Kratosvirus quantuckense</taxon>
    </lineage>
</organism>
<dbReference type="InterPro" id="IPR051703">
    <property type="entry name" value="NF-kappa-B_Signaling_Reg"/>
</dbReference>
<dbReference type="Gene3D" id="3.90.320.10">
    <property type="match status" value="1"/>
</dbReference>
<dbReference type="Pfam" id="PF09588">
    <property type="entry name" value="YqaJ"/>
    <property type="match status" value="1"/>
</dbReference>
<dbReference type="EMBL" id="KJ645900">
    <property type="protein sequence ID" value="AII17162.1"/>
    <property type="molecule type" value="Genomic_DNA"/>
</dbReference>
<keyword evidence="3" id="KW-1185">Reference proteome</keyword>
<protein>
    <submittedName>
        <fullName evidence="2">Putative lambda-type exonuclease</fullName>
    </submittedName>
</protein>
<dbReference type="NCBIfam" id="TIGR03033">
    <property type="entry name" value="phage_rel_nuc"/>
    <property type="match status" value="1"/>
</dbReference>
<dbReference type="InterPro" id="IPR019080">
    <property type="entry name" value="YqaJ_viral_recombinase"/>
</dbReference>
<evidence type="ECO:0000313" key="3">
    <source>
        <dbReference type="Proteomes" id="UP000028667"/>
    </source>
</evidence>
<dbReference type="PANTHER" id="PTHR46609">
    <property type="entry name" value="EXONUCLEASE, PHAGE-TYPE/RECB, C-TERMINAL DOMAIN-CONTAINING PROTEIN"/>
    <property type="match status" value="1"/>
</dbReference>
<dbReference type="SUPFAM" id="SSF52980">
    <property type="entry name" value="Restriction endonuclease-like"/>
    <property type="match status" value="1"/>
</dbReference>
<sequence length="407" mass="48554">MTLKILNFIDYVKKIEENFKNDNEIYLLNERKELFNRILEYYKVDTSMINQFQKQYTIQNIDKYAKMPKTRSNEAEYIFESMINENEAVEVKDVEEKMAYLNGIEQPEQRTQEWFDYRHGVVTASSASHIFGTESEIMSYIKEKVLPQKTFKAGTACLHGIKFEDVAQKIYERLTNTKVGEYGCIRHKTIDYLGASPDGIVIESKDPKLAGRMLEIKCLYSRELTGVPLYKYWVQCQLQMECCDLDYCDFFECKIDETLNKNDFYKMIKENTANFYSILIEFEKDDKIQYKYANMCESDAYYKIWLENMIDELVKNDTVKSIKQTFWKLDKCCKTTIKRQDKWFKSVESNIKNFWEKVKNYRQILKDNPEKESELFPVKKRKQNDSKVVCMIIDDEKEDEFAIHNNF</sequence>
<gene>
    <name evidence="2" type="ORF">AaV_159</name>
</gene>
<keyword evidence="2" id="KW-0378">Hydrolase</keyword>
<dbReference type="InterPro" id="IPR017482">
    <property type="entry name" value="Lambda-type_endonuclease"/>
</dbReference>
<reference evidence="2 3" key="1">
    <citation type="journal article" date="2014" name="Virology">
        <title>Genome of brown tide virus (AaV), the little giant of the Megaviridae, elucidates NCLDV genome expansion and host-virus coevolution.</title>
        <authorList>
            <person name="Moniruzzaman M."/>
            <person name="LeCleir G.R."/>
            <person name="Brown C.M."/>
            <person name="Gobler C.J."/>
            <person name="Bidle K.D."/>
            <person name="Wilson W.H."/>
            <person name="Wilhelm S.W."/>
        </authorList>
    </citation>
    <scope>NUCLEOTIDE SEQUENCE [LARGE SCALE GENOMIC DNA]</scope>
    <source>
        <strain evidence="2">BtV-01</strain>
    </source>
</reference>
<keyword evidence="2" id="KW-0540">Nuclease</keyword>
<keyword evidence="2" id="KW-0269">Exonuclease</keyword>
<dbReference type="InterPro" id="IPR011335">
    <property type="entry name" value="Restrct_endonuc-II-like"/>
</dbReference>
<dbReference type="KEGG" id="vg:20041714"/>
<evidence type="ECO:0000259" key="1">
    <source>
        <dbReference type="Pfam" id="PF09588"/>
    </source>
</evidence>
<dbReference type="GeneID" id="20041714"/>
<dbReference type="GO" id="GO:0004527">
    <property type="term" value="F:exonuclease activity"/>
    <property type="evidence" value="ECO:0007669"/>
    <property type="project" value="UniProtKB-KW"/>
</dbReference>
<dbReference type="OrthoDB" id="18180at10239"/>
<name>A0A076FHB8_9VIRU</name>
<proteinExistence type="predicted"/>
<dbReference type="CDD" id="cd22343">
    <property type="entry name" value="PDDEXK_lambda_exonuclease-like"/>
    <property type="match status" value="1"/>
</dbReference>
<accession>A0A076FHB8</accession>
<dbReference type="PANTHER" id="PTHR46609:SF6">
    <property type="entry name" value="EXONUCLEASE, PHAGE-TYPE_RECB, C-TERMINAL DOMAIN-CONTAINING PROTEIN-RELATED"/>
    <property type="match status" value="1"/>
</dbReference>
<evidence type="ECO:0000313" key="2">
    <source>
        <dbReference type="EMBL" id="AII17162.1"/>
    </source>
</evidence>
<feature type="domain" description="YqaJ viral recombinase" evidence="1">
    <location>
        <begin position="113"/>
        <end position="244"/>
    </location>
</feature>